<organism evidence="1 2">
    <name type="scientific">Bugula neritina</name>
    <name type="common">Brown bryozoan</name>
    <name type="synonym">Sertularia neritina</name>
    <dbReference type="NCBI Taxonomy" id="10212"/>
    <lineage>
        <taxon>Eukaryota</taxon>
        <taxon>Metazoa</taxon>
        <taxon>Spiralia</taxon>
        <taxon>Lophotrochozoa</taxon>
        <taxon>Bryozoa</taxon>
        <taxon>Gymnolaemata</taxon>
        <taxon>Cheilostomatida</taxon>
        <taxon>Flustrina</taxon>
        <taxon>Buguloidea</taxon>
        <taxon>Bugulidae</taxon>
        <taxon>Bugula</taxon>
    </lineage>
</organism>
<accession>A0A7J7IU80</accession>
<evidence type="ECO:0000313" key="2">
    <source>
        <dbReference type="Proteomes" id="UP000593567"/>
    </source>
</evidence>
<dbReference type="AlphaFoldDB" id="A0A7J7IU80"/>
<sequence length="79" mass="9128">MIKQQLSVVKLKRSTYTPINQLYGNFSSIRHAAKTDGVDRTTLKSYFDKQKLAYEITSAAKRVFTTEEEKLIVDHISEF</sequence>
<dbReference type="Proteomes" id="UP000593567">
    <property type="component" value="Unassembled WGS sequence"/>
</dbReference>
<proteinExistence type="predicted"/>
<gene>
    <name evidence="1" type="ORF">EB796_024607</name>
</gene>
<name>A0A7J7IU80_BUGNE</name>
<comment type="caution">
    <text evidence="1">The sequence shown here is derived from an EMBL/GenBank/DDBJ whole genome shotgun (WGS) entry which is preliminary data.</text>
</comment>
<evidence type="ECO:0000313" key="1">
    <source>
        <dbReference type="EMBL" id="KAF6017076.1"/>
    </source>
</evidence>
<protein>
    <submittedName>
        <fullName evidence="1">Uncharacterized protein</fullName>
    </submittedName>
</protein>
<dbReference type="EMBL" id="VXIV02003433">
    <property type="protein sequence ID" value="KAF6017076.1"/>
    <property type="molecule type" value="Genomic_DNA"/>
</dbReference>
<keyword evidence="2" id="KW-1185">Reference proteome</keyword>
<reference evidence="1" key="1">
    <citation type="submission" date="2020-06" db="EMBL/GenBank/DDBJ databases">
        <title>Draft genome of Bugula neritina, a colonial animal packing powerful symbionts and potential medicines.</title>
        <authorList>
            <person name="Rayko M."/>
        </authorList>
    </citation>
    <scope>NUCLEOTIDE SEQUENCE [LARGE SCALE GENOMIC DNA]</scope>
    <source>
        <strain evidence="1">Kwan_BN1</strain>
    </source>
</reference>